<feature type="region of interest" description="Disordered" evidence="1">
    <location>
        <begin position="1"/>
        <end position="20"/>
    </location>
</feature>
<organism evidence="2 3">
    <name type="scientific">Puccinia coronata f. sp. avenae</name>
    <dbReference type="NCBI Taxonomy" id="200324"/>
    <lineage>
        <taxon>Eukaryota</taxon>
        <taxon>Fungi</taxon>
        <taxon>Dikarya</taxon>
        <taxon>Basidiomycota</taxon>
        <taxon>Pucciniomycotina</taxon>
        <taxon>Pucciniomycetes</taxon>
        <taxon>Pucciniales</taxon>
        <taxon>Pucciniaceae</taxon>
        <taxon>Puccinia</taxon>
    </lineage>
</organism>
<name>A0A2N5UIT2_9BASI</name>
<accession>A0A2N5UIT2</accession>
<dbReference type="EMBL" id="PGCI01000139">
    <property type="protein sequence ID" value="PLW37661.1"/>
    <property type="molecule type" value="Genomic_DNA"/>
</dbReference>
<sequence>MAHHRISHSSGLFREAQAPAESSVEAVTKENIAKYVRLKIGVVQWLVGKSKALFRKIKRIFDPEKASVSQHNNQAEEEIRFRSPLRFSKSSTIYGQQAILVN</sequence>
<evidence type="ECO:0000256" key="1">
    <source>
        <dbReference type="SAM" id="MobiDB-lite"/>
    </source>
</evidence>
<dbReference type="Proteomes" id="UP000235392">
    <property type="component" value="Unassembled WGS sequence"/>
</dbReference>
<evidence type="ECO:0000313" key="3">
    <source>
        <dbReference type="Proteomes" id="UP000235392"/>
    </source>
</evidence>
<proteinExistence type="predicted"/>
<reference evidence="2 3" key="1">
    <citation type="submission" date="2017-11" db="EMBL/GenBank/DDBJ databases">
        <title>De novo assembly and phasing of dikaryotic genomes from two isolates of Puccinia coronata f. sp. avenae, the causal agent of oat crown rust.</title>
        <authorList>
            <person name="Miller M.E."/>
            <person name="Zhang Y."/>
            <person name="Omidvar V."/>
            <person name="Sperschneider J."/>
            <person name="Schwessinger B."/>
            <person name="Raley C."/>
            <person name="Palmer J.M."/>
            <person name="Garnica D."/>
            <person name="Upadhyaya N."/>
            <person name="Rathjen J."/>
            <person name="Taylor J.M."/>
            <person name="Park R.F."/>
            <person name="Dodds P.N."/>
            <person name="Hirsch C.D."/>
            <person name="Kianian S.F."/>
            <person name="Figueroa M."/>
        </authorList>
    </citation>
    <scope>NUCLEOTIDE SEQUENCE [LARGE SCALE GENOMIC DNA]</scope>
    <source>
        <strain evidence="2">12SD80</strain>
    </source>
</reference>
<dbReference type="AlphaFoldDB" id="A0A2N5UIT2"/>
<evidence type="ECO:0000313" key="2">
    <source>
        <dbReference type="EMBL" id="PLW37661.1"/>
    </source>
</evidence>
<gene>
    <name evidence="2" type="ORF">PCASD_12178</name>
</gene>
<comment type="caution">
    <text evidence="2">The sequence shown here is derived from an EMBL/GenBank/DDBJ whole genome shotgun (WGS) entry which is preliminary data.</text>
</comment>
<protein>
    <submittedName>
        <fullName evidence="2">Uncharacterized protein</fullName>
    </submittedName>
</protein>